<dbReference type="PANTHER" id="PTHR30007">
    <property type="entry name" value="PHP DOMAIN PROTEIN"/>
    <property type="match status" value="1"/>
</dbReference>
<dbReference type="PANTHER" id="PTHR30007:SF0">
    <property type="entry name" value="TRANSPOSASE"/>
    <property type="match status" value="1"/>
</dbReference>
<dbReference type="EMBL" id="JAETWB010000011">
    <property type="protein sequence ID" value="MBL6080108.1"/>
    <property type="molecule type" value="Genomic_DNA"/>
</dbReference>
<comment type="caution">
    <text evidence="1">The sequence shown here is derived from an EMBL/GenBank/DDBJ whole genome shotgun (WGS) entry which is preliminary data.</text>
</comment>
<organism evidence="1 2">
    <name type="scientific">Belnapia arida</name>
    <dbReference type="NCBI Taxonomy" id="2804533"/>
    <lineage>
        <taxon>Bacteria</taxon>
        <taxon>Pseudomonadati</taxon>
        <taxon>Pseudomonadota</taxon>
        <taxon>Alphaproteobacteria</taxon>
        <taxon>Acetobacterales</taxon>
        <taxon>Roseomonadaceae</taxon>
        <taxon>Belnapia</taxon>
    </lineage>
</organism>
<proteinExistence type="predicted"/>
<accession>A0ABS1U622</accession>
<evidence type="ECO:0000313" key="1">
    <source>
        <dbReference type="EMBL" id="MBL6080108.1"/>
    </source>
</evidence>
<reference evidence="1 2" key="1">
    <citation type="submission" date="2021-01" db="EMBL/GenBank/DDBJ databases">
        <title>Belnapia mucosa sp. nov. and Belnapia arida sp. nov., isolated from the Tabernas Desert (Almeria, Spain).</title>
        <authorList>
            <person name="Molina-Menor E."/>
            <person name="Vidal-Verdu A."/>
            <person name="Calonge A."/>
            <person name="Satari L."/>
            <person name="Pereto J."/>
            <person name="Porcar M."/>
        </authorList>
    </citation>
    <scope>NUCLEOTIDE SEQUENCE [LARGE SCALE GENOMIC DNA]</scope>
    <source>
        <strain evidence="1 2">T18</strain>
    </source>
</reference>
<dbReference type="Proteomes" id="UP000660885">
    <property type="component" value="Unassembled WGS sequence"/>
</dbReference>
<evidence type="ECO:0000313" key="2">
    <source>
        <dbReference type="Proteomes" id="UP000660885"/>
    </source>
</evidence>
<keyword evidence="2" id="KW-1185">Reference proteome</keyword>
<gene>
    <name evidence="1" type="ORF">JMJ56_18980</name>
</gene>
<sequence length="80" mass="8994">MPACIGVANATPARLELVGPTPRQRVLAFQPRRWFIERTFARTERCRCLARDHEATSDSAIAFFVLATATVLLRRLAKPL</sequence>
<name>A0ABS1U622_9PROT</name>
<protein>
    <submittedName>
        <fullName evidence="1">Transposase</fullName>
    </submittedName>
</protein>